<accession>A0A380LNQ5</accession>
<dbReference type="PRINTS" id="PR00344">
    <property type="entry name" value="BCTRLSENSOR"/>
</dbReference>
<evidence type="ECO:0000256" key="13">
    <source>
        <dbReference type="SAM" id="Phobius"/>
    </source>
</evidence>
<dbReference type="SUPFAM" id="SSF47384">
    <property type="entry name" value="Homodimeric domain of signal transducing histidine kinase"/>
    <property type="match status" value="1"/>
</dbReference>
<dbReference type="CDD" id="cd00082">
    <property type="entry name" value="HisKA"/>
    <property type="match status" value="1"/>
</dbReference>
<dbReference type="AlphaFoldDB" id="A0A380LNQ5"/>
<dbReference type="InterPro" id="IPR036097">
    <property type="entry name" value="HisK_dim/P_sf"/>
</dbReference>
<dbReference type="GO" id="GO:0005886">
    <property type="term" value="C:plasma membrane"/>
    <property type="evidence" value="ECO:0007669"/>
    <property type="project" value="TreeGrafter"/>
</dbReference>
<feature type="transmembrane region" description="Helical" evidence="13">
    <location>
        <begin position="46"/>
        <end position="62"/>
    </location>
</feature>
<feature type="domain" description="Histidine kinase" evidence="14">
    <location>
        <begin position="289"/>
        <end position="506"/>
    </location>
</feature>
<dbReference type="EMBL" id="UHFX01000003">
    <property type="protein sequence ID" value="SUO04452.1"/>
    <property type="molecule type" value="Genomic_DNA"/>
</dbReference>
<name>A0A380LNQ5_9FIRM</name>
<dbReference type="InterPro" id="IPR025201">
    <property type="entry name" value="KdpD_TM"/>
</dbReference>
<evidence type="ECO:0000313" key="15">
    <source>
        <dbReference type="EMBL" id="SUO04452.1"/>
    </source>
</evidence>
<dbReference type="SMART" id="SM00387">
    <property type="entry name" value="HATPase_c"/>
    <property type="match status" value="1"/>
</dbReference>
<keyword evidence="5 15" id="KW-0808">Transferase</keyword>
<feature type="transmembrane region" description="Helical" evidence="13">
    <location>
        <begin position="67"/>
        <end position="86"/>
    </location>
</feature>
<dbReference type="InterPro" id="IPR036890">
    <property type="entry name" value="HATPase_C_sf"/>
</dbReference>
<dbReference type="SMART" id="SM00388">
    <property type="entry name" value="HisKA"/>
    <property type="match status" value="1"/>
</dbReference>
<dbReference type="SUPFAM" id="SSF55874">
    <property type="entry name" value="ATPase domain of HSP90 chaperone/DNA topoisomerase II/histidine kinase"/>
    <property type="match status" value="1"/>
</dbReference>
<dbReference type="Gene3D" id="1.10.287.130">
    <property type="match status" value="1"/>
</dbReference>
<keyword evidence="11" id="KW-0902">Two-component regulatory system</keyword>
<dbReference type="Pfam" id="PF13493">
    <property type="entry name" value="DUF4118"/>
    <property type="match status" value="1"/>
</dbReference>
<evidence type="ECO:0000256" key="8">
    <source>
        <dbReference type="ARBA" id="ARBA00022777"/>
    </source>
</evidence>
<dbReference type="InterPro" id="IPR029016">
    <property type="entry name" value="GAF-like_dom_sf"/>
</dbReference>
<sequence>MNRKNKMYHFLNTKKNVLYNLSMTLLMLLVVSGIGSLFYRMGLDDATIILLYLLGVMILAILTSHRLYCVIFSIVSVLSFNYLFTYPQFTFQAYNKNHIATFLIFFAASFLAGALAIQLKNHARMYSQDAYSAQVLFNTSQQLSKAKDASQVFSCTAVQLHKLMNTGIIIYPIQDGNLQPSITYGTISQDMLYKNEKNVVDKVLKKGAYAGLIASEHGVYAPIHMDDSYFGIAGIETLKEQIDSFEENILLSILGESAMALKNLKILKEKEEAAILAENERLRSNLLRMISHDLRTPLTSIYGNASNLLNHEALLDDSVRHNIYTDIYDDSKWLIDLVENLLAITRLEEGGLDLHISDDVIEDVIDEALNRIDRHEKEHSIEFLTKDAITVAKMDSRLIVQVLVNLINNAIKYTPPGSSIQIETCTNDKQVEVRIKDDGPGIPDEKKEKIFEMFYTGADKIADSRRSLGLGLALCQNVIQAHHGTIKVEDNVPHGAIFTFTLPAGGIQ</sequence>
<keyword evidence="6 13" id="KW-0812">Transmembrane</keyword>
<dbReference type="GO" id="GO:0005524">
    <property type="term" value="F:ATP binding"/>
    <property type="evidence" value="ECO:0007669"/>
    <property type="project" value="UniProtKB-KW"/>
</dbReference>
<evidence type="ECO:0000256" key="5">
    <source>
        <dbReference type="ARBA" id="ARBA00022679"/>
    </source>
</evidence>
<evidence type="ECO:0000256" key="12">
    <source>
        <dbReference type="ARBA" id="ARBA00023136"/>
    </source>
</evidence>
<keyword evidence="8 15" id="KW-0418">Kinase</keyword>
<organism evidence="15 16">
    <name type="scientific">Faecalicoccus pleomorphus</name>
    <dbReference type="NCBI Taxonomy" id="1323"/>
    <lineage>
        <taxon>Bacteria</taxon>
        <taxon>Bacillati</taxon>
        <taxon>Bacillota</taxon>
        <taxon>Erysipelotrichia</taxon>
        <taxon>Erysipelotrichales</taxon>
        <taxon>Erysipelotrichaceae</taxon>
        <taxon>Faecalicoccus</taxon>
    </lineage>
</organism>
<dbReference type="InterPro" id="IPR004358">
    <property type="entry name" value="Sig_transdc_His_kin-like_C"/>
</dbReference>
<evidence type="ECO:0000256" key="4">
    <source>
        <dbReference type="ARBA" id="ARBA00022553"/>
    </source>
</evidence>
<comment type="catalytic activity">
    <reaction evidence="1">
        <text>ATP + protein L-histidine = ADP + protein N-phospho-L-histidine.</text>
        <dbReference type="EC" id="2.7.13.3"/>
    </reaction>
</comment>
<dbReference type="FunFam" id="3.30.565.10:FF:000006">
    <property type="entry name" value="Sensor histidine kinase WalK"/>
    <property type="match status" value="1"/>
</dbReference>
<evidence type="ECO:0000256" key="9">
    <source>
        <dbReference type="ARBA" id="ARBA00022840"/>
    </source>
</evidence>
<evidence type="ECO:0000256" key="6">
    <source>
        <dbReference type="ARBA" id="ARBA00022692"/>
    </source>
</evidence>
<keyword evidence="7" id="KW-0547">Nucleotide-binding</keyword>
<dbReference type="RefSeq" id="WP_022789504.1">
    <property type="nucleotide sequence ID" value="NZ_CAUWMU010000001.1"/>
</dbReference>
<dbReference type="GO" id="GO:0000155">
    <property type="term" value="F:phosphorelay sensor kinase activity"/>
    <property type="evidence" value="ECO:0007669"/>
    <property type="project" value="InterPro"/>
</dbReference>
<evidence type="ECO:0000313" key="16">
    <source>
        <dbReference type="Proteomes" id="UP000255523"/>
    </source>
</evidence>
<dbReference type="Gene3D" id="3.30.565.10">
    <property type="entry name" value="Histidine kinase-like ATPase, C-terminal domain"/>
    <property type="match status" value="1"/>
</dbReference>
<protein>
    <recommendedName>
        <fullName evidence="3">histidine kinase</fullName>
        <ecNumber evidence="3">2.7.13.3</ecNumber>
    </recommendedName>
</protein>
<dbReference type="PANTHER" id="PTHR45569">
    <property type="entry name" value="SENSOR PROTEIN KDPD"/>
    <property type="match status" value="1"/>
</dbReference>
<dbReference type="Proteomes" id="UP000255523">
    <property type="component" value="Unassembled WGS sequence"/>
</dbReference>
<keyword evidence="12 13" id="KW-0472">Membrane</keyword>
<comment type="subcellular location">
    <subcellularLocation>
        <location evidence="2">Membrane</location>
        <topology evidence="2">Multi-pass membrane protein</topology>
    </subcellularLocation>
</comment>
<evidence type="ECO:0000256" key="3">
    <source>
        <dbReference type="ARBA" id="ARBA00012438"/>
    </source>
</evidence>
<dbReference type="InterPro" id="IPR003661">
    <property type="entry name" value="HisK_dim/P_dom"/>
</dbReference>
<dbReference type="InterPro" id="IPR052023">
    <property type="entry name" value="Histidine_kinase_KdpD"/>
</dbReference>
<dbReference type="GeneID" id="77462325"/>
<keyword evidence="9" id="KW-0067">ATP-binding</keyword>
<gene>
    <name evidence="15" type="primary">kdpD</name>
    <name evidence="15" type="ORF">NCTC11087_01369</name>
</gene>
<dbReference type="PANTHER" id="PTHR45569:SF1">
    <property type="entry name" value="SENSOR PROTEIN KDPD"/>
    <property type="match status" value="1"/>
</dbReference>
<evidence type="ECO:0000256" key="1">
    <source>
        <dbReference type="ARBA" id="ARBA00000085"/>
    </source>
</evidence>
<dbReference type="PROSITE" id="PS50109">
    <property type="entry name" value="HIS_KIN"/>
    <property type="match status" value="1"/>
</dbReference>
<dbReference type="Pfam" id="PF02518">
    <property type="entry name" value="HATPase_c"/>
    <property type="match status" value="1"/>
</dbReference>
<dbReference type="InterPro" id="IPR003594">
    <property type="entry name" value="HATPase_dom"/>
</dbReference>
<evidence type="ECO:0000256" key="11">
    <source>
        <dbReference type="ARBA" id="ARBA00023012"/>
    </source>
</evidence>
<dbReference type="Gene3D" id="1.20.120.620">
    <property type="entry name" value="Backbone structure of the membrane domain of e. Coli histidine kinase receptor kdpd"/>
    <property type="match status" value="1"/>
</dbReference>
<dbReference type="EC" id="2.7.13.3" evidence="3"/>
<reference evidence="15 16" key="1">
    <citation type="submission" date="2018-06" db="EMBL/GenBank/DDBJ databases">
        <authorList>
            <consortium name="Pathogen Informatics"/>
            <person name="Doyle S."/>
        </authorList>
    </citation>
    <scope>NUCLEOTIDE SEQUENCE [LARGE SCALE GENOMIC DNA]</scope>
    <source>
        <strain evidence="15 16">NCTC11087</strain>
    </source>
</reference>
<dbReference type="Pfam" id="PF00512">
    <property type="entry name" value="HisKA"/>
    <property type="match status" value="1"/>
</dbReference>
<evidence type="ECO:0000256" key="2">
    <source>
        <dbReference type="ARBA" id="ARBA00004141"/>
    </source>
</evidence>
<evidence type="ECO:0000256" key="10">
    <source>
        <dbReference type="ARBA" id="ARBA00022989"/>
    </source>
</evidence>
<proteinExistence type="predicted"/>
<keyword evidence="10 13" id="KW-1133">Transmembrane helix</keyword>
<dbReference type="InterPro" id="IPR038318">
    <property type="entry name" value="KdpD_sf"/>
</dbReference>
<evidence type="ECO:0000259" key="14">
    <source>
        <dbReference type="PROSITE" id="PS50109"/>
    </source>
</evidence>
<evidence type="ECO:0000256" key="7">
    <source>
        <dbReference type="ARBA" id="ARBA00022741"/>
    </source>
</evidence>
<dbReference type="CDD" id="cd00075">
    <property type="entry name" value="HATPase"/>
    <property type="match status" value="1"/>
</dbReference>
<dbReference type="Gene3D" id="3.30.450.40">
    <property type="match status" value="1"/>
</dbReference>
<dbReference type="InterPro" id="IPR005467">
    <property type="entry name" value="His_kinase_dom"/>
</dbReference>
<keyword evidence="4" id="KW-0597">Phosphoprotein</keyword>
<feature type="transmembrane region" description="Helical" evidence="13">
    <location>
        <begin position="98"/>
        <end position="117"/>
    </location>
</feature>
<dbReference type="OrthoDB" id="9806130at2"/>
<feature type="transmembrane region" description="Helical" evidence="13">
    <location>
        <begin position="21"/>
        <end position="40"/>
    </location>
</feature>
<keyword evidence="16" id="KW-1185">Reference proteome</keyword>